<protein>
    <submittedName>
        <fullName evidence="2">Protein-glutamate O-methyltransferase CheR</fullName>
    </submittedName>
</protein>
<dbReference type="InterPro" id="IPR050903">
    <property type="entry name" value="Bact_Chemotaxis_MeTrfase"/>
</dbReference>
<dbReference type="PROSITE" id="PS50123">
    <property type="entry name" value="CHER"/>
    <property type="match status" value="1"/>
</dbReference>
<accession>A0ABT2USD0</accession>
<dbReference type="RefSeq" id="WP_262687753.1">
    <property type="nucleotide sequence ID" value="NZ_JAOQIO010000110.1"/>
</dbReference>
<dbReference type="SUPFAM" id="SSF53335">
    <property type="entry name" value="S-adenosyl-L-methionine-dependent methyltransferases"/>
    <property type="match status" value="1"/>
</dbReference>
<dbReference type="Pfam" id="PF03705">
    <property type="entry name" value="CheR_N"/>
    <property type="match status" value="1"/>
</dbReference>
<gene>
    <name evidence="2" type="ORF">OB236_32870</name>
</gene>
<sequence>MDKPKQPSGVLEQLRGFSDEEREKVEIQLLLEGMFRLYGYDFRNYSYPSLRRRIWNRVYAERLQSVSELQAKVLHDHESMKRLVSELVIHVTEMFRDPRMFAYFRKHIVPILRNLPSIRIWHAGCSSGEEVYSMAILLHEEGLYDRTTLYATDMSEDVLEYAQAGTYPLNKMREYTKNYIIAGGKNEFSKYYSTSDNAATFHSVLSNNIVFAQHNLVTDRSFNEFHVILCRNVMIYFNADLQTRVHELIYESLCKSGFLVLGDKETITFTKYSDCYELVNPQEKLYCKRK</sequence>
<dbReference type="InterPro" id="IPR022641">
    <property type="entry name" value="CheR_N"/>
</dbReference>
<dbReference type="EMBL" id="JAOQIO010000110">
    <property type="protein sequence ID" value="MCU6796931.1"/>
    <property type="molecule type" value="Genomic_DNA"/>
</dbReference>
<dbReference type="Gene3D" id="3.40.50.150">
    <property type="entry name" value="Vaccinia Virus protein VP39"/>
    <property type="match status" value="1"/>
</dbReference>
<dbReference type="Proteomes" id="UP001652445">
    <property type="component" value="Unassembled WGS sequence"/>
</dbReference>
<dbReference type="SUPFAM" id="SSF47757">
    <property type="entry name" value="Chemotaxis receptor methyltransferase CheR, N-terminal domain"/>
    <property type="match status" value="1"/>
</dbReference>
<dbReference type="PANTHER" id="PTHR24422:SF8">
    <property type="entry name" value="CHEMOTAXIS PROTEIN"/>
    <property type="match status" value="1"/>
</dbReference>
<dbReference type="PRINTS" id="PR00996">
    <property type="entry name" value="CHERMTFRASE"/>
</dbReference>
<dbReference type="InterPro" id="IPR000780">
    <property type="entry name" value="CheR_MeTrfase"/>
</dbReference>
<dbReference type="SMART" id="SM00138">
    <property type="entry name" value="MeTrc"/>
    <property type="match status" value="1"/>
</dbReference>
<reference evidence="2 3" key="1">
    <citation type="submission" date="2022-09" db="EMBL/GenBank/DDBJ databases">
        <authorList>
            <person name="Han X.L."/>
            <person name="Wang Q."/>
            <person name="Lu T."/>
        </authorList>
    </citation>
    <scope>NUCLEOTIDE SEQUENCE [LARGE SCALE GENOMIC DNA]</scope>
    <source>
        <strain evidence="2 3">WQ 127069</strain>
    </source>
</reference>
<evidence type="ECO:0000259" key="1">
    <source>
        <dbReference type="PROSITE" id="PS50123"/>
    </source>
</evidence>
<evidence type="ECO:0000313" key="2">
    <source>
        <dbReference type="EMBL" id="MCU6796931.1"/>
    </source>
</evidence>
<dbReference type="InterPro" id="IPR022642">
    <property type="entry name" value="CheR_C"/>
</dbReference>
<name>A0ABT2USD0_9BACL</name>
<dbReference type="Pfam" id="PF01739">
    <property type="entry name" value="CheR"/>
    <property type="match status" value="1"/>
</dbReference>
<keyword evidence="3" id="KW-1185">Reference proteome</keyword>
<comment type="caution">
    <text evidence="2">The sequence shown here is derived from an EMBL/GenBank/DDBJ whole genome shotgun (WGS) entry which is preliminary data.</text>
</comment>
<proteinExistence type="predicted"/>
<evidence type="ECO:0000313" key="3">
    <source>
        <dbReference type="Proteomes" id="UP001652445"/>
    </source>
</evidence>
<dbReference type="PANTHER" id="PTHR24422">
    <property type="entry name" value="CHEMOTAXIS PROTEIN METHYLTRANSFERASE"/>
    <property type="match status" value="1"/>
</dbReference>
<dbReference type="InterPro" id="IPR029063">
    <property type="entry name" value="SAM-dependent_MTases_sf"/>
</dbReference>
<organism evidence="2 3">
    <name type="scientific">Paenibacillus baimaensis</name>
    <dbReference type="NCBI Taxonomy" id="2982185"/>
    <lineage>
        <taxon>Bacteria</taxon>
        <taxon>Bacillati</taxon>
        <taxon>Bacillota</taxon>
        <taxon>Bacilli</taxon>
        <taxon>Bacillales</taxon>
        <taxon>Paenibacillaceae</taxon>
        <taxon>Paenibacillus</taxon>
    </lineage>
</organism>
<feature type="domain" description="CheR-type methyltransferase" evidence="1">
    <location>
        <begin position="39"/>
        <end position="267"/>
    </location>
</feature>